<dbReference type="PANTHER" id="PTHR12482:SF4">
    <property type="entry name" value="ALPHA_BETA-HYDROLASES SUPERFAMILY PROTEIN"/>
    <property type="match status" value="1"/>
</dbReference>
<gene>
    <name evidence="2" type="ORF">M0R45_019128</name>
</gene>
<dbReference type="AlphaFoldDB" id="A0AAW1X5B6"/>
<reference evidence="2 3" key="1">
    <citation type="journal article" date="2023" name="G3 (Bethesda)">
        <title>A chromosome-length genome assembly and annotation of blackberry (Rubus argutus, cv. 'Hillquist').</title>
        <authorList>
            <person name="Bruna T."/>
            <person name="Aryal R."/>
            <person name="Dudchenko O."/>
            <person name="Sargent D.J."/>
            <person name="Mead D."/>
            <person name="Buti M."/>
            <person name="Cavallini A."/>
            <person name="Hytonen T."/>
            <person name="Andres J."/>
            <person name="Pham M."/>
            <person name="Weisz D."/>
            <person name="Mascagni F."/>
            <person name="Usai G."/>
            <person name="Natali L."/>
            <person name="Bassil N."/>
            <person name="Fernandez G.E."/>
            <person name="Lomsadze A."/>
            <person name="Armour M."/>
            <person name="Olukolu B."/>
            <person name="Poorten T."/>
            <person name="Britton C."/>
            <person name="Davik J."/>
            <person name="Ashrafi H."/>
            <person name="Aiden E.L."/>
            <person name="Borodovsky M."/>
            <person name="Worthington M."/>
        </authorList>
    </citation>
    <scope>NUCLEOTIDE SEQUENCE [LARGE SCALE GENOMIC DNA]</scope>
    <source>
        <strain evidence="2">PI 553951</strain>
    </source>
</reference>
<dbReference type="InterPro" id="IPR007751">
    <property type="entry name" value="DUF676_lipase-like"/>
</dbReference>
<evidence type="ECO:0000313" key="2">
    <source>
        <dbReference type="EMBL" id="KAK9931872.1"/>
    </source>
</evidence>
<dbReference type="Proteomes" id="UP001457282">
    <property type="component" value="Unassembled WGS sequence"/>
</dbReference>
<dbReference type="InterPro" id="IPR044294">
    <property type="entry name" value="Lipase-like"/>
</dbReference>
<comment type="caution">
    <text evidence="2">The sequence shown here is derived from an EMBL/GenBank/DDBJ whole genome shotgun (WGS) entry which is preliminary data.</text>
</comment>
<feature type="domain" description="DUF676" evidence="1">
    <location>
        <begin position="51"/>
        <end position="128"/>
    </location>
</feature>
<dbReference type="Pfam" id="PF05057">
    <property type="entry name" value="DUF676"/>
    <property type="match status" value="1"/>
</dbReference>
<accession>A0AAW1X5B6</accession>
<dbReference type="SUPFAM" id="SSF53474">
    <property type="entry name" value="alpha/beta-Hydrolases"/>
    <property type="match status" value="1"/>
</dbReference>
<sequence>MASLPWAMQACVAMKEALSRLAYSSLACKRNEPNQTLLSLLNIQAKLELCASDWRYAADQFVKNFLINECNSSRLTFDGVDLMGERLAKEVLAVVSKRSEVRKISFVAHSLGGLVARYAMGCCMNLSQHPNPQIIMGIAQLKGIQIMWHSPLTSLTKLPFLCGLPFLRERSFPSCPLYCGEIREASLPNR</sequence>
<dbReference type="PANTHER" id="PTHR12482">
    <property type="entry name" value="LIPASE ROG1-RELATED-RELATED"/>
    <property type="match status" value="1"/>
</dbReference>
<dbReference type="Gene3D" id="3.40.50.1820">
    <property type="entry name" value="alpha/beta hydrolase"/>
    <property type="match status" value="1"/>
</dbReference>
<organism evidence="2 3">
    <name type="scientific">Rubus argutus</name>
    <name type="common">Southern blackberry</name>
    <dbReference type="NCBI Taxonomy" id="59490"/>
    <lineage>
        <taxon>Eukaryota</taxon>
        <taxon>Viridiplantae</taxon>
        <taxon>Streptophyta</taxon>
        <taxon>Embryophyta</taxon>
        <taxon>Tracheophyta</taxon>
        <taxon>Spermatophyta</taxon>
        <taxon>Magnoliopsida</taxon>
        <taxon>eudicotyledons</taxon>
        <taxon>Gunneridae</taxon>
        <taxon>Pentapetalae</taxon>
        <taxon>rosids</taxon>
        <taxon>fabids</taxon>
        <taxon>Rosales</taxon>
        <taxon>Rosaceae</taxon>
        <taxon>Rosoideae</taxon>
        <taxon>Rosoideae incertae sedis</taxon>
        <taxon>Rubus</taxon>
    </lineage>
</organism>
<name>A0AAW1X5B6_RUBAR</name>
<dbReference type="EMBL" id="JBEDUW010000004">
    <property type="protein sequence ID" value="KAK9931872.1"/>
    <property type="molecule type" value="Genomic_DNA"/>
</dbReference>
<evidence type="ECO:0000259" key="1">
    <source>
        <dbReference type="Pfam" id="PF05057"/>
    </source>
</evidence>
<evidence type="ECO:0000313" key="3">
    <source>
        <dbReference type="Proteomes" id="UP001457282"/>
    </source>
</evidence>
<protein>
    <recommendedName>
        <fullName evidence="1">DUF676 domain-containing protein</fullName>
    </recommendedName>
</protein>
<keyword evidence="3" id="KW-1185">Reference proteome</keyword>
<proteinExistence type="predicted"/>
<dbReference type="InterPro" id="IPR029058">
    <property type="entry name" value="AB_hydrolase_fold"/>
</dbReference>